<keyword evidence="2" id="KW-1185">Reference proteome</keyword>
<accession>A0ACC2JZY2</accession>
<sequence length="745" mass="84747">MAADALRWKLAEYVRHSAWNNKQQEYLPKEIRIQFISKENIVSVVREDPTVQSANIEAFSDHIYNNAHVLFTIFIVYRVPISLLERLSYTDSDLPLRFQPGGTKGLTYEYVRFVPTGQWLCLAAEFSSEGPHQVLDPNTVLPFRSSVKVGEGTFGTVSKVEIEPSHVNQAMMRPLALKVIIRRKETDGINERMLLEGLRSVGHPHIIELLTSFEIEDRIGMFFPLATYDLHRYMCKEGLSFDDQYVSWLLNQLRGLTDALSKIHEYYPDSTESGPNDGGYHHDLKPQNILFFQDKDRPLQGVFKISDFGVAKFQANQHNTSTSHANTRTITHTVAKFGTLMYAPPDVGLEGAPPNLYDMWLLQGILETVVNGLLIWDPQGRWTSTRLKSHFDMLTSVGHTPQRSGDLSPPPPAEGFQWHEKGQYIELGLGERRPLLLGPRLGESKAGVFKVFCRSHLLALKLIEAGSGNEPVTATNEIQILRALKHPHIVQLVGSYRRQISKQRQEVGLLLYPAAQWNLEGFLNAAVDRRLEEDISALDTFFGCLSRIVRVLHDGCVKYKDIKPQNILVNENNVFFSDFGISRHFHDGVSITSGPSRQTRRYSAPEVASFNERGRAADIFSLGCVFLEMLSVIHGHRVNDLLEYLGDDEKSRNYSDNPHKIEQWIEEKLKGKLAPRDSYRLNIISKMLDKDPQRRPGAKYLDDEFGRLSRYGCRLCNSKPTEEAELLDENEYMKVPKGVVTREQV</sequence>
<dbReference type="Proteomes" id="UP001153332">
    <property type="component" value="Unassembled WGS sequence"/>
</dbReference>
<evidence type="ECO:0000313" key="1">
    <source>
        <dbReference type="EMBL" id="KAJ8132961.1"/>
    </source>
</evidence>
<name>A0ACC2JZY2_9PEZI</name>
<dbReference type="EMBL" id="JAPUUL010000062">
    <property type="protein sequence ID" value="KAJ8132961.1"/>
    <property type="molecule type" value="Genomic_DNA"/>
</dbReference>
<gene>
    <name evidence="1" type="ORF">O1611_g660</name>
</gene>
<proteinExistence type="predicted"/>
<organism evidence="1 2">
    <name type="scientific">Lasiodiplodia mahajangana</name>
    <dbReference type="NCBI Taxonomy" id="1108764"/>
    <lineage>
        <taxon>Eukaryota</taxon>
        <taxon>Fungi</taxon>
        <taxon>Dikarya</taxon>
        <taxon>Ascomycota</taxon>
        <taxon>Pezizomycotina</taxon>
        <taxon>Dothideomycetes</taxon>
        <taxon>Dothideomycetes incertae sedis</taxon>
        <taxon>Botryosphaeriales</taxon>
        <taxon>Botryosphaeriaceae</taxon>
        <taxon>Lasiodiplodia</taxon>
    </lineage>
</organism>
<evidence type="ECO:0000313" key="2">
    <source>
        <dbReference type="Proteomes" id="UP001153332"/>
    </source>
</evidence>
<protein>
    <submittedName>
        <fullName evidence="1">Uncharacterized protein</fullName>
    </submittedName>
</protein>
<comment type="caution">
    <text evidence="1">The sequence shown here is derived from an EMBL/GenBank/DDBJ whole genome shotgun (WGS) entry which is preliminary data.</text>
</comment>
<reference evidence="1" key="1">
    <citation type="submission" date="2022-12" db="EMBL/GenBank/DDBJ databases">
        <title>Genome Sequence of Lasiodiplodia mahajangana.</title>
        <authorList>
            <person name="Buettner E."/>
        </authorList>
    </citation>
    <scope>NUCLEOTIDE SEQUENCE</scope>
    <source>
        <strain evidence="1">VT137</strain>
    </source>
</reference>